<evidence type="ECO:0000313" key="3">
    <source>
        <dbReference type="Proteomes" id="UP000272025"/>
    </source>
</evidence>
<dbReference type="GeneID" id="39583305"/>
<keyword evidence="3" id="KW-1185">Reference proteome</keyword>
<dbReference type="InterPro" id="IPR046676">
    <property type="entry name" value="DUF6546"/>
</dbReference>
<feature type="domain" description="DUF6546" evidence="1">
    <location>
        <begin position="293"/>
        <end position="419"/>
    </location>
</feature>
<reference evidence="2 3" key="1">
    <citation type="journal article" date="2018" name="Mol. Ecol.">
        <title>The obligate alkalophilic soda-lake fungus Sodiomyces alkalinus has shifted to a protein diet.</title>
        <authorList>
            <person name="Grum-Grzhimaylo A.A."/>
            <person name="Falkoski D.L."/>
            <person name="van den Heuvel J."/>
            <person name="Valero-Jimenez C.A."/>
            <person name="Min B."/>
            <person name="Choi I.G."/>
            <person name="Lipzen A."/>
            <person name="Daum C.G."/>
            <person name="Aanen D.K."/>
            <person name="Tsang A."/>
            <person name="Henrissat B."/>
            <person name="Bilanenko E.N."/>
            <person name="de Vries R.P."/>
            <person name="van Kan J.A.L."/>
            <person name="Grigoriev I.V."/>
            <person name="Debets A.J.M."/>
        </authorList>
    </citation>
    <scope>NUCLEOTIDE SEQUENCE [LARGE SCALE GENOMIC DNA]</scope>
    <source>
        <strain evidence="2 3">F11</strain>
    </source>
</reference>
<name>A0A3N2Q283_SODAK</name>
<accession>A0A3N2Q283</accession>
<dbReference type="OrthoDB" id="3728558at2759"/>
<dbReference type="RefSeq" id="XP_028468632.1">
    <property type="nucleotide sequence ID" value="XM_028614828.1"/>
</dbReference>
<dbReference type="EMBL" id="ML119052">
    <property type="protein sequence ID" value="ROT40826.1"/>
    <property type="molecule type" value="Genomic_DNA"/>
</dbReference>
<evidence type="ECO:0000259" key="1">
    <source>
        <dbReference type="Pfam" id="PF20183"/>
    </source>
</evidence>
<dbReference type="AlphaFoldDB" id="A0A3N2Q283"/>
<evidence type="ECO:0000313" key="2">
    <source>
        <dbReference type="EMBL" id="ROT40826.1"/>
    </source>
</evidence>
<proteinExistence type="predicted"/>
<sequence>MVPIQTKKVCQQSKRTRNLFSGHSMMLTRTTRHTPWPSLPMEIRRRILETMVGQKSPGWASLASVCKEWQLVIEKYNFRQLRLHPSCLSTLSRLSICRRELIRHILLDIELLPFTTWGNGNDFTLELNAHSPSDSEHWFKHYHFTSNGRDDEDVTSTQVVDPSRTDMLHGWREGYQLMQPPLRAFLRLFETTLFLPWRARVPPVHIVKSLIVRRQLRRCLLPITLQQILEHLRGLEHLVLELWRVCDKWHGASNDEDFALLIRTHLPQTLKVATSPRLGEAFVSRSLHLEELLRSLALTSRVLQDQERRHEIYALLLSAGTAALQMPRLQHLVIWSESHEKACAFIYQAYQADRRAASITWRCTLGLELSCTTPVMEVWQRVASKSHPCVLHIAEQWIFEAVLSHGDAIHHLNLPCSVVTPISLRQMRKEADQRDEGQSFVLLIVAGQGSTVVFFGPDWGVIHGMTTIPSSPMQDSRSGRNMYGYDIGCFYIRTLGRFHRPAPVLLRLLQQGQNVAVDGAGTRNQADVQVENKARSCPTVLGDS</sequence>
<dbReference type="Proteomes" id="UP000272025">
    <property type="component" value="Unassembled WGS sequence"/>
</dbReference>
<gene>
    <name evidence="2" type="ORF">SODALDRAFT_376579</name>
</gene>
<dbReference type="Pfam" id="PF20183">
    <property type="entry name" value="DUF6546"/>
    <property type="match status" value="1"/>
</dbReference>
<organism evidence="2 3">
    <name type="scientific">Sodiomyces alkalinus (strain CBS 110278 / VKM F-3762 / F11)</name>
    <name type="common">Alkaliphilic filamentous fungus</name>
    <dbReference type="NCBI Taxonomy" id="1314773"/>
    <lineage>
        <taxon>Eukaryota</taxon>
        <taxon>Fungi</taxon>
        <taxon>Dikarya</taxon>
        <taxon>Ascomycota</taxon>
        <taxon>Pezizomycotina</taxon>
        <taxon>Sordariomycetes</taxon>
        <taxon>Hypocreomycetidae</taxon>
        <taxon>Glomerellales</taxon>
        <taxon>Plectosphaerellaceae</taxon>
        <taxon>Sodiomyces</taxon>
    </lineage>
</organism>
<protein>
    <recommendedName>
        <fullName evidence="1">DUF6546 domain-containing protein</fullName>
    </recommendedName>
</protein>